<dbReference type="Proteomes" id="UP000748756">
    <property type="component" value="Unassembled WGS sequence"/>
</dbReference>
<feature type="compositionally biased region" description="Polar residues" evidence="1">
    <location>
        <begin position="130"/>
        <end position="154"/>
    </location>
</feature>
<comment type="caution">
    <text evidence="4">The sequence shown here is derived from an EMBL/GenBank/DDBJ whole genome shotgun (WGS) entry which is preliminary data.</text>
</comment>
<feature type="compositionally biased region" description="Low complexity" evidence="1">
    <location>
        <begin position="111"/>
        <end position="129"/>
    </location>
</feature>
<evidence type="ECO:0000313" key="5">
    <source>
        <dbReference type="Proteomes" id="UP000748756"/>
    </source>
</evidence>
<keyword evidence="2" id="KW-0812">Transmembrane</keyword>
<dbReference type="AlphaFoldDB" id="A0A9P5VDA0"/>
<feature type="region of interest" description="Disordered" evidence="1">
    <location>
        <begin position="105"/>
        <end position="189"/>
    </location>
</feature>
<organism evidence="4 5">
    <name type="scientific">Linnemannia schmuckeri</name>
    <dbReference type="NCBI Taxonomy" id="64567"/>
    <lineage>
        <taxon>Eukaryota</taxon>
        <taxon>Fungi</taxon>
        <taxon>Fungi incertae sedis</taxon>
        <taxon>Mucoromycota</taxon>
        <taxon>Mortierellomycotina</taxon>
        <taxon>Mortierellomycetes</taxon>
        <taxon>Mortierellales</taxon>
        <taxon>Mortierellaceae</taxon>
        <taxon>Linnemannia</taxon>
    </lineage>
</organism>
<protein>
    <recommendedName>
        <fullName evidence="6">Mid2 domain-containing protein</fullName>
    </recommendedName>
</protein>
<dbReference type="EMBL" id="JAAAUQ010000166">
    <property type="protein sequence ID" value="KAF9153582.1"/>
    <property type="molecule type" value="Genomic_DNA"/>
</dbReference>
<reference evidence="4" key="1">
    <citation type="journal article" date="2020" name="Fungal Divers.">
        <title>Resolving the Mortierellaceae phylogeny through synthesis of multi-gene phylogenetics and phylogenomics.</title>
        <authorList>
            <person name="Vandepol N."/>
            <person name="Liber J."/>
            <person name="Desiro A."/>
            <person name="Na H."/>
            <person name="Kennedy M."/>
            <person name="Barry K."/>
            <person name="Grigoriev I.V."/>
            <person name="Miller A.N."/>
            <person name="O'Donnell K."/>
            <person name="Stajich J.E."/>
            <person name="Bonito G."/>
        </authorList>
    </citation>
    <scope>NUCLEOTIDE SEQUENCE</scope>
    <source>
        <strain evidence="4">NRRL 6426</strain>
    </source>
</reference>
<name>A0A9P5VDA0_9FUNG</name>
<feature type="chain" id="PRO_5040412787" description="Mid2 domain-containing protein" evidence="3">
    <location>
        <begin position="19"/>
        <end position="189"/>
    </location>
</feature>
<evidence type="ECO:0000313" key="4">
    <source>
        <dbReference type="EMBL" id="KAF9153582.1"/>
    </source>
</evidence>
<sequence length="189" mass="19810">MKATLIFAVIVAASSVSAQSPTPTPTPTPTAAPDQGNRRVSGGAIAGIVLGCLAALAIAGLLAWCWRRKRHQHTAAYNTPSAYENQNRGPTRTVVTEKIEPVVVKSGTHQTYNNSTPANTNSTNYTTTNQSVPTNQGHNSSSTAYNTGSNAVHPSTSYNTTTTAGYNTANSGYNTGYNADIRNNARGAH</sequence>
<feature type="transmembrane region" description="Helical" evidence="2">
    <location>
        <begin position="42"/>
        <end position="66"/>
    </location>
</feature>
<evidence type="ECO:0000256" key="2">
    <source>
        <dbReference type="SAM" id="Phobius"/>
    </source>
</evidence>
<keyword evidence="5" id="KW-1185">Reference proteome</keyword>
<gene>
    <name evidence="4" type="ORF">BG015_003118</name>
</gene>
<accession>A0A9P5VDA0</accession>
<feature type="compositionally biased region" description="Low complexity" evidence="1">
    <location>
        <begin position="155"/>
        <end position="172"/>
    </location>
</feature>
<feature type="region of interest" description="Disordered" evidence="1">
    <location>
        <begin position="18"/>
        <end position="38"/>
    </location>
</feature>
<feature type="signal peptide" evidence="3">
    <location>
        <begin position="1"/>
        <end position="18"/>
    </location>
</feature>
<keyword evidence="3" id="KW-0732">Signal</keyword>
<dbReference type="OrthoDB" id="2442630at2759"/>
<keyword evidence="2" id="KW-1133">Transmembrane helix</keyword>
<evidence type="ECO:0000256" key="1">
    <source>
        <dbReference type="SAM" id="MobiDB-lite"/>
    </source>
</evidence>
<evidence type="ECO:0000256" key="3">
    <source>
        <dbReference type="SAM" id="SignalP"/>
    </source>
</evidence>
<evidence type="ECO:0008006" key="6">
    <source>
        <dbReference type="Google" id="ProtNLM"/>
    </source>
</evidence>
<keyword evidence="2" id="KW-0472">Membrane</keyword>
<proteinExistence type="predicted"/>